<feature type="repeat" description="ANK" evidence="1">
    <location>
        <begin position="194"/>
        <end position="226"/>
    </location>
</feature>
<feature type="compositionally biased region" description="Polar residues" evidence="2">
    <location>
        <begin position="261"/>
        <end position="272"/>
    </location>
</feature>
<sequence>MGAEVSSKPAASTMKKPFGLSSKMGKWCCHCFPSCRGSSKNNVDSEGDHDDIAFLEPSTLQFAKTSSHSHRTALHLACGNSEVVKLLLDRKCQLHVFDSKKRTALIKAVQCAILLLRHGIDPNLPDVYGNTALHYAVYSEDRLMAKTLLLYNADIESKNKGGLTPLLLGVHGQKQQMVEFLIKKKANLNALDRFGRTALILAVRCGSASMVSLLLQQNIDVFSQDVSGWTAEDYAVSSHHNIICQLLSDYKEKQMPKKCSENSNPEQDLQLTSEEESQSLKGGENSQPEASTTILNIKLPLKVEEEMQRHGSNNVGISENLTGGAAAGNGDDGLIPQRKSRKPENQQFPSTESEEYH</sequence>
<dbReference type="SMART" id="SM00248">
    <property type="entry name" value="ANK"/>
    <property type="match status" value="6"/>
</dbReference>
<keyword evidence="1" id="KW-0040">ANK repeat</keyword>
<dbReference type="InterPro" id="IPR002110">
    <property type="entry name" value="Ankyrin_rpt"/>
</dbReference>
<dbReference type="PROSITE" id="PS50297">
    <property type="entry name" value="ANK_REP_REGION"/>
    <property type="match status" value="2"/>
</dbReference>
<dbReference type="AlphaFoldDB" id="A0A2K5JPH9"/>
<dbReference type="Proteomes" id="UP000233080">
    <property type="component" value="Unassembled WGS sequence"/>
</dbReference>
<dbReference type="SUPFAM" id="SSF48403">
    <property type="entry name" value="Ankyrin repeat"/>
    <property type="match status" value="1"/>
</dbReference>
<dbReference type="PANTHER" id="PTHR24147:SF68">
    <property type="entry name" value="POTE ANKYRIN DOMAIN FAMILY MEMBER A"/>
    <property type="match status" value="1"/>
</dbReference>
<organism evidence="3 4">
    <name type="scientific">Colobus angolensis palliatus</name>
    <name type="common">Peters' Angolan colobus</name>
    <dbReference type="NCBI Taxonomy" id="336983"/>
    <lineage>
        <taxon>Eukaryota</taxon>
        <taxon>Metazoa</taxon>
        <taxon>Chordata</taxon>
        <taxon>Craniata</taxon>
        <taxon>Vertebrata</taxon>
        <taxon>Euteleostomi</taxon>
        <taxon>Mammalia</taxon>
        <taxon>Eutheria</taxon>
        <taxon>Euarchontoglires</taxon>
        <taxon>Primates</taxon>
        <taxon>Haplorrhini</taxon>
        <taxon>Catarrhini</taxon>
        <taxon>Cercopithecidae</taxon>
        <taxon>Colobinae</taxon>
        <taxon>Colobus</taxon>
    </lineage>
</organism>
<name>A0A2K5JPH9_COLAP</name>
<reference evidence="3" key="1">
    <citation type="submission" date="2025-08" db="UniProtKB">
        <authorList>
            <consortium name="Ensembl"/>
        </authorList>
    </citation>
    <scope>IDENTIFICATION</scope>
</reference>
<feature type="region of interest" description="Disordered" evidence="2">
    <location>
        <begin position="306"/>
        <end position="357"/>
    </location>
</feature>
<dbReference type="InterPro" id="IPR050657">
    <property type="entry name" value="Ankyrin_repeat_domain"/>
</dbReference>
<keyword evidence="4" id="KW-1185">Reference proteome</keyword>
<dbReference type="PROSITE" id="PS50088">
    <property type="entry name" value="ANK_REPEAT"/>
    <property type="match status" value="3"/>
</dbReference>
<dbReference type="PANTHER" id="PTHR24147">
    <property type="entry name" value="ANKYRIN REPEAT DOMAIN 36-RELATED"/>
    <property type="match status" value="1"/>
</dbReference>
<feature type="repeat" description="ANK" evidence="1">
    <location>
        <begin position="128"/>
        <end position="160"/>
    </location>
</feature>
<accession>A0A2K5JPH9</accession>
<dbReference type="Ensembl" id="ENSCANT00000053961.1">
    <property type="protein sequence ID" value="ENSCANP00000030751.1"/>
    <property type="gene ID" value="ENSCANG00000039014.1"/>
</dbReference>
<dbReference type="Gene3D" id="1.25.40.20">
    <property type="entry name" value="Ankyrin repeat-containing domain"/>
    <property type="match status" value="2"/>
</dbReference>
<reference evidence="3" key="2">
    <citation type="submission" date="2025-09" db="UniProtKB">
        <authorList>
            <consortium name="Ensembl"/>
        </authorList>
    </citation>
    <scope>IDENTIFICATION</scope>
</reference>
<feature type="repeat" description="ANK" evidence="1">
    <location>
        <begin position="161"/>
        <end position="193"/>
    </location>
</feature>
<feature type="compositionally biased region" description="Polar residues" evidence="2">
    <location>
        <begin position="310"/>
        <end position="321"/>
    </location>
</feature>
<evidence type="ECO:0000256" key="2">
    <source>
        <dbReference type="SAM" id="MobiDB-lite"/>
    </source>
</evidence>
<dbReference type="InterPro" id="IPR036770">
    <property type="entry name" value="Ankyrin_rpt-contain_sf"/>
</dbReference>
<dbReference type="STRING" id="336983.ENSCANP00000030751"/>
<dbReference type="Pfam" id="PF12796">
    <property type="entry name" value="Ank_2"/>
    <property type="match status" value="2"/>
</dbReference>
<proteinExistence type="predicted"/>
<evidence type="ECO:0000313" key="3">
    <source>
        <dbReference type="Ensembl" id="ENSCANP00000030751.1"/>
    </source>
</evidence>
<feature type="region of interest" description="Disordered" evidence="2">
    <location>
        <begin position="256"/>
        <end position="294"/>
    </location>
</feature>
<evidence type="ECO:0000256" key="1">
    <source>
        <dbReference type="PROSITE-ProRule" id="PRU00023"/>
    </source>
</evidence>
<feature type="compositionally biased region" description="Polar residues" evidence="2">
    <location>
        <begin position="284"/>
        <end position="294"/>
    </location>
</feature>
<protein>
    <submittedName>
        <fullName evidence="3">Uncharacterized protein</fullName>
    </submittedName>
</protein>
<evidence type="ECO:0000313" key="4">
    <source>
        <dbReference type="Proteomes" id="UP000233080"/>
    </source>
</evidence>